<evidence type="ECO:0000256" key="6">
    <source>
        <dbReference type="ARBA" id="ARBA00012448"/>
    </source>
</evidence>
<dbReference type="Gene3D" id="2.40.50.140">
    <property type="entry name" value="Nucleic acid-binding proteins"/>
    <property type="match status" value="1"/>
</dbReference>
<sequence>MKARTKLLQRVLRLLLLLAALSGLCAIIFVAAGLSWLARMDPTRDISLGEPLRIFSADGMLMGELGIQRRSSVEIADIPQQLIQAFLAAEDSRFFEHQGIDTRGLARAAWRYLRSGEPREGGSTISMQLARNLLLGPEKTLERKLAEMLLAVHLEQNFSKEEILNLYLNRIFFGHRAYGVAAAAEVYYGKPLAELSLAEAATLAGIPKAPSTANPVTSAHRALARRNHVLSRMSELGFIDRTDYQAAIKTPNTARLHSSTPELEAGHPTEMARRMVFDRFGDAAYQDGYRVITTIDSKLQHLAQKAVREALLAYDRRHGYRGPEGHLEQGNMNDAAAREEALSTMTQVPGLEAALVLKADTQSAGLALSDGRHATLGLGGMRWAGRYRSADRRGPTPRRVDQVLSVGDLVRLRRGPDDSWELAQKPAAEAALVALDPRNGAILALAGGYDFGTSQFNRAADGRRQTGSAFKPFIYATALTQGWTPASLVRDSRAAIPAENRAWRPSNFDHRALGPIRLRPALVKSRNLATIDLLGRVGIEETRALASRMGFARSELPAGLSLALGAGSTSPLRMAGAYAVFANGGFRVKPHLIRRIENLDGTRLFPKAHPRACSDCWLSKDLFQRPLPDTASPPAAPRILDPPVAYQMHSMLQDVIAAGTGRRARALGRADLAGKTGTTNEVRDAWFCGYQATLTAVAWMGFDTPAPLGRGETGGQSALQLWSAFMGPALSGIPEAQPSVPDGMVRVSIDPRNGTLVSGNDRTGILEWVRQEDLASLQSQTIVHGSLIDDSQSPGSLTPSIIEEVY</sequence>
<keyword evidence="20" id="KW-0472">Membrane</keyword>
<evidence type="ECO:0000256" key="10">
    <source>
        <dbReference type="ARBA" id="ARBA00022645"/>
    </source>
</evidence>
<dbReference type="EC" id="2.4.99.28" evidence="25"/>
<comment type="subcellular location">
    <subcellularLocation>
        <location evidence="2">Cell inner membrane</location>
        <topology evidence="2">Single-pass type II membrane protein</topology>
    </subcellularLocation>
</comment>
<accession>A0A6M0JZT1</accession>
<evidence type="ECO:0000256" key="9">
    <source>
        <dbReference type="ARBA" id="ARBA00022519"/>
    </source>
</evidence>
<evidence type="ECO:0000313" key="31">
    <source>
        <dbReference type="EMBL" id="NEV63016.1"/>
    </source>
</evidence>
<comment type="catalytic activity">
    <reaction evidence="26">
        <text>[GlcNAc-(1-&gt;4)-Mur2Ac(oyl-L-Ala-gamma-D-Glu-L-Lys-D-Ala-D-Ala)](n)-di-trans,octa-cis-undecaprenyl diphosphate + beta-D-GlcNAc-(1-&gt;4)-Mur2Ac(oyl-L-Ala-gamma-D-Glu-L-Lys-D-Ala-D-Ala)-di-trans,octa-cis-undecaprenyl diphosphate = [GlcNAc-(1-&gt;4)-Mur2Ac(oyl-L-Ala-gamma-D-Glu-L-Lys-D-Ala-D-Ala)](n+1)-di-trans,octa-cis-undecaprenyl diphosphate + di-trans,octa-cis-undecaprenyl diphosphate + H(+)</text>
        <dbReference type="Rhea" id="RHEA:23708"/>
        <dbReference type="Rhea" id="RHEA-COMP:9602"/>
        <dbReference type="Rhea" id="RHEA-COMP:9603"/>
        <dbReference type="ChEBI" id="CHEBI:15378"/>
        <dbReference type="ChEBI" id="CHEBI:58405"/>
        <dbReference type="ChEBI" id="CHEBI:60033"/>
        <dbReference type="ChEBI" id="CHEBI:78435"/>
        <dbReference type="EC" id="2.4.99.28"/>
    </reaction>
</comment>
<evidence type="ECO:0000256" key="14">
    <source>
        <dbReference type="ARBA" id="ARBA00022692"/>
    </source>
</evidence>
<dbReference type="InterPro" id="IPR012338">
    <property type="entry name" value="Beta-lactam/transpept-like"/>
</dbReference>
<comment type="similarity">
    <text evidence="4">In the C-terminal section; belongs to the transpeptidase family.</text>
</comment>
<keyword evidence="9" id="KW-0997">Cell inner membrane</keyword>
<keyword evidence="11" id="KW-0645">Protease</keyword>
<proteinExistence type="inferred from homology"/>
<dbReference type="NCBIfam" id="TIGR02074">
    <property type="entry name" value="PBP_1a_fam"/>
    <property type="match status" value="1"/>
</dbReference>
<evidence type="ECO:0000256" key="11">
    <source>
        <dbReference type="ARBA" id="ARBA00022670"/>
    </source>
</evidence>
<comment type="function">
    <text evidence="1">Cell wall formation. Synthesis of cross-linked peptidoglycan from the lipid intermediates. The enzyme has a penicillin-insensitive transglycosylase N-terminal domain (formation of linear glycan strands) and a penicillin-sensitive transpeptidase C-terminal domain (cross-linking of the peptide subunits).</text>
</comment>
<dbReference type="GO" id="GO:0071555">
    <property type="term" value="P:cell wall organization"/>
    <property type="evidence" value="ECO:0007669"/>
    <property type="project" value="UniProtKB-KW"/>
</dbReference>
<dbReference type="GO" id="GO:0008360">
    <property type="term" value="P:regulation of cell shape"/>
    <property type="evidence" value="ECO:0007669"/>
    <property type="project" value="UniProtKB-KW"/>
</dbReference>
<keyword evidence="19" id="KW-1133">Transmembrane helix</keyword>
<dbReference type="InterPro" id="IPR001264">
    <property type="entry name" value="Glyco_trans_51"/>
</dbReference>
<evidence type="ECO:0000256" key="23">
    <source>
        <dbReference type="ARBA" id="ARBA00023316"/>
    </source>
</evidence>
<evidence type="ECO:0000256" key="25">
    <source>
        <dbReference type="ARBA" id="ARBA00044770"/>
    </source>
</evidence>
<dbReference type="GO" id="GO:0008658">
    <property type="term" value="F:penicillin binding"/>
    <property type="evidence" value="ECO:0007669"/>
    <property type="project" value="InterPro"/>
</dbReference>
<dbReference type="InterPro" id="IPR036950">
    <property type="entry name" value="PBP_transglycosylase"/>
</dbReference>
<dbReference type="FunFam" id="1.10.3810.10:FF:000003">
    <property type="entry name" value="Penicillin-binding protein 1a"/>
    <property type="match status" value="1"/>
</dbReference>
<evidence type="ECO:0000256" key="2">
    <source>
        <dbReference type="ARBA" id="ARBA00004249"/>
    </source>
</evidence>
<dbReference type="PANTHER" id="PTHR32282:SF27">
    <property type="entry name" value="PENICILLIN-BINDING PROTEIN 1A"/>
    <property type="match status" value="1"/>
</dbReference>
<evidence type="ECO:0000256" key="13">
    <source>
        <dbReference type="ARBA" id="ARBA00022679"/>
    </source>
</evidence>
<dbReference type="GO" id="GO:0005886">
    <property type="term" value="C:plasma membrane"/>
    <property type="evidence" value="ECO:0007669"/>
    <property type="project" value="UniProtKB-SubCell"/>
</dbReference>
<reference evidence="31 32" key="1">
    <citation type="submission" date="2020-02" db="EMBL/GenBank/DDBJ databases">
        <title>Genome sequences of Thiorhodococcus mannitoliphagus and Thiorhodococcus minor, purple sulfur photosynthetic bacteria in the gammaproteobacterial family, Chromatiaceae.</title>
        <authorList>
            <person name="Aviles F.A."/>
            <person name="Meyer T.E."/>
            <person name="Kyndt J.A."/>
        </authorList>
    </citation>
    <scope>NUCLEOTIDE SEQUENCE [LARGE SCALE GENOMIC DNA]</scope>
    <source>
        <strain evidence="31 32">DSM 11518</strain>
    </source>
</reference>
<dbReference type="InterPro" id="IPR023346">
    <property type="entry name" value="Lysozyme-like_dom_sf"/>
</dbReference>
<evidence type="ECO:0000256" key="19">
    <source>
        <dbReference type="ARBA" id="ARBA00022989"/>
    </source>
</evidence>
<comment type="catalytic activity">
    <reaction evidence="24">
        <text>Preferential cleavage: (Ac)2-L-Lys-D-Ala-|-D-Ala. Also transpeptidation of peptidyl-alanyl moieties that are N-acyl substituents of D-alanine.</text>
        <dbReference type="EC" id="3.4.16.4"/>
    </reaction>
</comment>
<keyword evidence="32" id="KW-1185">Reference proteome</keyword>
<evidence type="ECO:0000256" key="5">
    <source>
        <dbReference type="ARBA" id="ARBA00007739"/>
    </source>
</evidence>
<evidence type="ECO:0000256" key="21">
    <source>
        <dbReference type="ARBA" id="ARBA00023251"/>
    </source>
</evidence>
<gene>
    <name evidence="31" type="ORF">G3446_14160</name>
</gene>
<dbReference type="GO" id="GO:0006508">
    <property type="term" value="P:proteolysis"/>
    <property type="evidence" value="ECO:0007669"/>
    <property type="project" value="UniProtKB-KW"/>
</dbReference>
<dbReference type="EC" id="3.4.16.4" evidence="6"/>
<dbReference type="Gene3D" id="3.40.710.10">
    <property type="entry name" value="DD-peptidase/beta-lactamase superfamily"/>
    <property type="match status" value="2"/>
</dbReference>
<name>A0A6M0JZT1_9GAMM</name>
<evidence type="ECO:0000256" key="3">
    <source>
        <dbReference type="ARBA" id="ARBA00004752"/>
    </source>
</evidence>
<dbReference type="Pfam" id="PF00912">
    <property type="entry name" value="Transgly"/>
    <property type="match status" value="1"/>
</dbReference>
<evidence type="ECO:0000256" key="12">
    <source>
        <dbReference type="ARBA" id="ARBA00022676"/>
    </source>
</evidence>
<dbReference type="InterPro" id="IPR012340">
    <property type="entry name" value="NA-bd_OB-fold"/>
</dbReference>
<dbReference type="UniPathway" id="UPA00219"/>
<comment type="similarity">
    <text evidence="5">In the N-terminal section; belongs to the glycosyltransferase 51 family.</text>
</comment>
<keyword evidence="16" id="KW-0133">Cell shape</keyword>
<dbReference type="AlphaFoldDB" id="A0A6M0JZT1"/>
<organism evidence="31 32">
    <name type="scientific">Thiorhodococcus minor</name>
    <dbReference type="NCBI Taxonomy" id="57489"/>
    <lineage>
        <taxon>Bacteria</taxon>
        <taxon>Pseudomonadati</taxon>
        <taxon>Pseudomonadota</taxon>
        <taxon>Gammaproteobacteria</taxon>
        <taxon>Chromatiales</taxon>
        <taxon>Chromatiaceae</taxon>
        <taxon>Thiorhodococcus</taxon>
    </lineage>
</organism>
<keyword evidence="14" id="KW-0812">Transmembrane</keyword>
<evidence type="ECO:0000256" key="20">
    <source>
        <dbReference type="ARBA" id="ARBA00023136"/>
    </source>
</evidence>
<dbReference type="GO" id="GO:0009002">
    <property type="term" value="F:serine-type D-Ala-D-Ala carboxypeptidase activity"/>
    <property type="evidence" value="ECO:0007669"/>
    <property type="project" value="UniProtKB-EC"/>
</dbReference>
<evidence type="ECO:0000256" key="16">
    <source>
        <dbReference type="ARBA" id="ARBA00022960"/>
    </source>
</evidence>
<dbReference type="InterPro" id="IPR031376">
    <property type="entry name" value="PCB_OB"/>
</dbReference>
<evidence type="ECO:0000256" key="24">
    <source>
        <dbReference type="ARBA" id="ARBA00034000"/>
    </source>
</evidence>
<dbReference type="InterPro" id="IPR001460">
    <property type="entry name" value="PCN-bd_Tpept"/>
</dbReference>
<keyword evidence="18" id="KW-0573">Peptidoglycan synthesis</keyword>
<dbReference type="GO" id="GO:0030288">
    <property type="term" value="C:outer membrane-bounded periplasmic space"/>
    <property type="evidence" value="ECO:0007669"/>
    <property type="project" value="TreeGrafter"/>
</dbReference>
<dbReference type="GO" id="GO:0046677">
    <property type="term" value="P:response to antibiotic"/>
    <property type="evidence" value="ECO:0007669"/>
    <property type="project" value="UniProtKB-KW"/>
</dbReference>
<keyword evidence="17" id="KW-0735">Signal-anchor</keyword>
<feature type="domain" description="Penicillin-binding protein OB-like" evidence="30">
    <location>
        <begin position="320"/>
        <end position="427"/>
    </location>
</feature>
<dbReference type="InterPro" id="IPR050396">
    <property type="entry name" value="Glycosyltr_51/Transpeptidase"/>
</dbReference>
<comment type="caution">
    <text evidence="31">The sequence shown here is derived from an EMBL/GenBank/DDBJ whole genome shotgun (WGS) entry which is preliminary data.</text>
</comment>
<dbReference type="PANTHER" id="PTHR32282">
    <property type="entry name" value="BINDING PROTEIN TRANSPEPTIDASE, PUTATIVE-RELATED"/>
    <property type="match status" value="1"/>
</dbReference>
<dbReference type="SUPFAM" id="SSF53955">
    <property type="entry name" value="Lysozyme-like"/>
    <property type="match status" value="1"/>
</dbReference>
<protein>
    <recommendedName>
        <fullName evidence="7">Penicillin-binding protein 1A</fullName>
        <ecNumber evidence="25">2.4.99.28</ecNumber>
        <ecNumber evidence="6">3.4.16.4</ecNumber>
    </recommendedName>
</protein>
<keyword evidence="12" id="KW-0328">Glycosyltransferase</keyword>
<keyword evidence="15" id="KW-0378">Hydrolase</keyword>
<evidence type="ECO:0000256" key="7">
    <source>
        <dbReference type="ARBA" id="ARBA00018638"/>
    </source>
</evidence>
<dbReference type="Pfam" id="PF17092">
    <property type="entry name" value="PCB_OB"/>
    <property type="match status" value="1"/>
</dbReference>
<keyword evidence="21" id="KW-0046">Antibiotic resistance</keyword>
<evidence type="ECO:0000256" key="17">
    <source>
        <dbReference type="ARBA" id="ARBA00022968"/>
    </source>
</evidence>
<dbReference type="Gene3D" id="1.10.3810.10">
    <property type="entry name" value="Biosynthetic peptidoglycan transglycosylase-like"/>
    <property type="match status" value="1"/>
</dbReference>
<dbReference type="GO" id="GO:0009252">
    <property type="term" value="P:peptidoglycan biosynthetic process"/>
    <property type="evidence" value="ECO:0007669"/>
    <property type="project" value="UniProtKB-UniPathway"/>
</dbReference>
<evidence type="ECO:0000256" key="1">
    <source>
        <dbReference type="ARBA" id="ARBA00002624"/>
    </source>
</evidence>
<keyword evidence="22" id="KW-0511">Multifunctional enzyme</keyword>
<comment type="pathway">
    <text evidence="27">Glycan biosynthesis.</text>
</comment>
<evidence type="ECO:0000256" key="18">
    <source>
        <dbReference type="ARBA" id="ARBA00022984"/>
    </source>
</evidence>
<evidence type="ECO:0000256" key="22">
    <source>
        <dbReference type="ARBA" id="ARBA00023268"/>
    </source>
</evidence>
<evidence type="ECO:0000259" key="30">
    <source>
        <dbReference type="Pfam" id="PF17092"/>
    </source>
</evidence>
<keyword evidence="13" id="KW-0808">Transferase</keyword>
<comment type="pathway">
    <text evidence="3">Cell wall biogenesis; peptidoglycan biosynthesis.</text>
</comment>
<keyword evidence="8" id="KW-1003">Cell membrane</keyword>
<feature type="domain" description="Penicillin-binding protein transpeptidase" evidence="28">
    <location>
        <begin position="431"/>
        <end position="692"/>
    </location>
</feature>
<evidence type="ECO:0000256" key="15">
    <source>
        <dbReference type="ARBA" id="ARBA00022801"/>
    </source>
</evidence>
<evidence type="ECO:0000256" key="4">
    <source>
        <dbReference type="ARBA" id="ARBA00007090"/>
    </source>
</evidence>
<keyword evidence="10" id="KW-0121">Carboxypeptidase</keyword>
<keyword evidence="23" id="KW-0961">Cell wall biogenesis/degradation</keyword>
<evidence type="ECO:0000256" key="27">
    <source>
        <dbReference type="ARBA" id="ARBA00060592"/>
    </source>
</evidence>
<dbReference type="Pfam" id="PF00905">
    <property type="entry name" value="Transpeptidase"/>
    <property type="match status" value="1"/>
</dbReference>
<dbReference type="EMBL" id="JAAIJQ010000040">
    <property type="protein sequence ID" value="NEV63016.1"/>
    <property type="molecule type" value="Genomic_DNA"/>
</dbReference>
<dbReference type="GO" id="GO:0008955">
    <property type="term" value="F:peptidoglycan glycosyltransferase activity"/>
    <property type="evidence" value="ECO:0007669"/>
    <property type="project" value="UniProtKB-EC"/>
</dbReference>
<dbReference type="RefSeq" id="WP_164453482.1">
    <property type="nucleotide sequence ID" value="NZ_JAAIJQ010000040.1"/>
</dbReference>
<feature type="domain" description="Glycosyl transferase family 51" evidence="29">
    <location>
        <begin position="60"/>
        <end position="233"/>
    </location>
</feature>
<evidence type="ECO:0000256" key="8">
    <source>
        <dbReference type="ARBA" id="ARBA00022475"/>
    </source>
</evidence>
<evidence type="ECO:0000259" key="28">
    <source>
        <dbReference type="Pfam" id="PF00905"/>
    </source>
</evidence>
<evidence type="ECO:0000259" key="29">
    <source>
        <dbReference type="Pfam" id="PF00912"/>
    </source>
</evidence>
<dbReference type="Proteomes" id="UP000483379">
    <property type="component" value="Unassembled WGS sequence"/>
</dbReference>
<dbReference type="SUPFAM" id="SSF56601">
    <property type="entry name" value="beta-lactamase/transpeptidase-like"/>
    <property type="match status" value="1"/>
</dbReference>
<evidence type="ECO:0000256" key="26">
    <source>
        <dbReference type="ARBA" id="ARBA00049902"/>
    </source>
</evidence>
<evidence type="ECO:0000313" key="32">
    <source>
        <dbReference type="Proteomes" id="UP000483379"/>
    </source>
</evidence>